<keyword evidence="5" id="KW-0539">Nucleus</keyword>
<evidence type="ECO:0008006" key="9">
    <source>
        <dbReference type="Google" id="ProtNLM"/>
    </source>
</evidence>
<evidence type="ECO:0000256" key="3">
    <source>
        <dbReference type="ARBA" id="ARBA00008105"/>
    </source>
</evidence>
<sequence length="333" mass="38644">MTSSLRNSLHRRSHKERGQLAHRARFGLLEKHKDYVLRARDYHAKQDHLNRLRRKAADRNKDEFYFSMHKERTVEGVHVQDRGNKSIPMDMVKLLKTQDEGYIRTMRAAGLKKIEKLKNQLTSLANLVSFSDEDLDVGDEPLDESELETLRVAGVLPPEPKSKGKRKRNATPRLVVFAEDETDAQKYLDLHHSNSQSADLENPAPSDEPVDLGWKDTTSTKAGRRRTRHEDTKDTVGDVDEEEAGNIKHRKRLLKELAARLNRDSQLLYALRELEMQRQLVGKGGRRKIRGVEEIGADNEDDDEDSDQRTPVRESNPKTYKPRIYKWRVERKR</sequence>
<feature type="region of interest" description="Disordered" evidence="6">
    <location>
        <begin position="281"/>
        <end position="322"/>
    </location>
</feature>
<dbReference type="AlphaFoldDB" id="A0A0C3KFW9"/>
<feature type="compositionally biased region" description="Acidic residues" evidence="6">
    <location>
        <begin position="295"/>
        <end position="306"/>
    </location>
</feature>
<gene>
    <name evidence="7" type="ORF">M404DRAFT_997401</name>
</gene>
<evidence type="ECO:0000256" key="2">
    <source>
        <dbReference type="ARBA" id="ARBA00004604"/>
    </source>
</evidence>
<comment type="function">
    <text evidence="1">Involved in nucleolar processing of pre-18S ribosomal RNA.</text>
</comment>
<feature type="region of interest" description="Disordered" evidence="6">
    <location>
        <begin position="194"/>
        <end position="237"/>
    </location>
</feature>
<comment type="similarity">
    <text evidence="3">Belongs to the UTP11 family.</text>
</comment>
<evidence type="ECO:0000256" key="5">
    <source>
        <dbReference type="ARBA" id="ARBA00023242"/>
    </source>
</evidence>
<dbReference type="Pfam" id="PF03998">
    <property type="entry name" value="Utp11"/>
    <property type="match status" value="1"/>
</dbReference>
<comment type="subcellular location">
    <subcellularLocation>
        <location evidence="2">Nucleus</location>
        <location evidence="2">Nucleolus</location>
    </subcellularLocation>
</comment>
<evidence type="ECO:0000256" key="1">
    <source>
        <dbReference type="ARBA" id="ARBA00004099"/>
    </source>
</evidence>
<evidence type="ECO:0000313" key="7">
    <source>
        <dbReference type="EMBL" id="KIO08482.1"/>
    </source>
</evidence>
<evidence type="ECO:0000256" key="6">
    <source>
        <dbReference type="SAM" id="MobiDB-lite"/>
    </source>
</evidence>
<organism evidence="7 8">
    <name type="scientific">Pisolithus tinctorius Marx 270</name>
    <dbReference type="NCBI Taxonomy" id="870435"/>
    <lineage>
        <taxon>Eukaryota</taxon>
        <taxon>Fungi</taxon>
        <taxon>Dikarya</taxon>
        <taxon>Basidiomycota</taxon>
        <taxon>Agaricomycotina</taxon>
        <taxon>Agaricomycetes</taxon>
        <taxon>Agaricomycetidae</taxon>
        <taxon>Boletales</taxon>
        <taxon>Sclerodermatineae</taxon>
        <taxon>Pisolithaceae</taxon>
        <taxon>Pisolithus</taxon>
    </lineage>
</organism>
<evidence type="ECO:0000313" key="8">
    <source>
        <dbReference type="Proteomes" id="UP000054217"/>
    </source>
</evidence>
<dbReference type="FunCoup" id="A0A0C3KFW9">
    <property type="interactions" value="421"/>
</dbReference>
<evidence type="ECO:0000256" key="4">
    <source>
        <dbReference type="ARBA" id="ARBA00022552"/>
    </source>
</evidence>
<dbReference type="EMBL" id="KN831957">
    <property type="protein sequence ID" value="KIO08482.1"/>
    <property type="molecule type" value="Genomic_DNA"/>
</dbReference>
<dbReference type="STRING" id="870435.A0A0C3KFW9"/>
<dbReference type="PANTHER" id="PTHR12838:SF0">
    <property type="entry name" value="U3 SMALL NUCLEOLAR RNA-ASSOCIATED PROTEIN 11-RELATED"/>
    <property type="match status" value="1"/>
</dbReference>
<dbReference type="InterPro" id="IPR007144">
    <property type="entry name" value="SSU_processome_Utp11"/>
</dbReference>
<feature type="compositionally biased region" description="Basic and acidic residues" evidence="6">
    <location>
        <begin position="307"/>
        <end position="316"/>
    </location>
</feature>
<reference evidence="8" key="2">
    <citation type="submission" date="2015-01" db="EMBL/GenBank/DDBJ databases">
        <title>Evolutionary Origins and Diversification of the Mycorrhizal Mutualists.</title>
        <authorList>
            <consortium name="DOE Joint Genome Institute"/>
            <consortium name="Mycorrhizal Genomics Consortium"/>
            <person name="Kohler A."/>
            <person name="Kuo A."/>
            <person name="Nagy L.G."/>
            <person name="Floudas D."/>
            <person name="Copeland A."/>
            <person name="Barry K.W."/>
            <person name="Cichocki N."/>
            <person name="Veneault-Fourrey C."/>
            <person name="LaButti K."/>
            <person name="Lindquist E.A."/>
            <person name="Lipzen A."/>
            <person name="Lundell T."/>
            <person name="Morin E."/>
            <person name="Murat C."/>
            <person name="Riley R."/>
            <person name="Ohm R."/>
            <person name="Sun H."/>
            <person name="Tunlid A."/>
            <person name="Henrissat B."/>
            <person name="Grigoriev I.V."/>
            <person name="Hibbett D.S."/>
            <person name="Martin F."/>
        </authorList>
    </citation>
    <scope>NUCLEOTIDE SEQUENCE [LARGE SCALE GENOMIC DNA]</scope>
    <source>
        <strain evidence="8">Marx 270</strain>
    </source>
</reference>
<dbReference type="GO" id="GO:0032040">
    <property type="term" value="C:small-subunit processome"/>
    <property type="evidence" value="ECO:0007669"/>
    <property type="project" value="InterPro"/>
</dbReference>
<proteinExistence type="inferred from homology"/>
<dbReference type="PANTHER" id="PTHR12838">
    <property type="entry name" value="U3 SMALL NUCLEOLAR RNA-ASSOCIATED PROTEIN 11"/>
    <property type="match status" value="1"/>
</dbReference>
<keyword evidence="8" id="KW-1185">Reference proteome</keyword>
<dbReference type="Proteomes" id="UP000054217">
    <property type="component" value="Unassembled WGS sequence"/>
</dbReference>
<keyword evidence="4" id="KW-0698">rRNA processing</keyword>
<dbReference type="GO" id="GO:0006364">
    <property type="term" value="P:rRNA processing"/>
    <property type="evidence" value="ECO:0007669"/>
    <property type="project" value="UniProtKB-KW"/>
</dbReference>
<reference evidence="7 8" key="1">
    <citation type="submission" date="2014-04" db="EMBL/GenBank/DDBJ databases">
        <authorList>
            <consortium name="DOE Joint Genome Institute"/>
            <person name="Kuo A."/>
            <person name="Kohler A."/>
            <person name="Costa M.D."/>
            <person name="Nagy L.G."/>
            <person name="Floudas D."/>
            <person name="Copeland A."/>
            <person name="Barry K.W."/>
            <person name="Cichocki N."/>
            <person name="Veneault-Fourrey C."/>
            <person name="LaButti K."/>
            <person name="Lindquist E.A."/>
            <person name="Lipzen A."/>
            <person name="Lundell T."/>
            <person name="Morin E."/>
            <person name="Murat C."/>
            <person name="Sun H."/>
            <person name="Tunlid A."/>
            <person name="Henrissat B."/>
            <person name="Grigoriev I.V."/>
            <person name="Hibbett D.S."/>
            <person name="Martin F."/>
            <person name="Nordberg H.P."/>
            <person name="Cantor M.N."/>
            <person name="Hua S.X."/>
        </authorList>
    </citation>
    <scope>NUCLEOTIDE SEQUENCE [LARGE SCALE GENOMIC DNA]</scope>
    <source>
        <strain evidence="7 8">Marx 270</strain>
    </source>
</reference>
<dbReference type="OrthoDB" id="29058at2759"/>
<protein>
    <recommendedName>
        <fullName evidence="9">U3 small nucleolar RNA-associated protein 11</fullName>
    </recommendedName>
</protein>
<dbReference type="InParanoid" id="A0A0C3KFW9"/>
<accession>A0A0C3KFW9</accession>
<name>A0A0C3KFW9_PISTI</name>
<dbReference type="HOGENOM" id="CLU_061887_0_0_1"/>